<gene>
    <name evidence="2" type="ORF">AW09_003029</name>
</gene>
<evidence type="ECO:0000256" key="1">
    <source>
        <dbReference type="SAM" id="Phobius"/>
    </source>
</evidence>
<proteinExistence type="predicted"/>
<feature type="transmembrane region" description="Helical" evidence="1">
    <location>
        <begin position="146"/>
        <end position="167"/>
    </location>
</feature>
<evidence type="ECO:0000313" key="2">
    <source>
        <dbReference type="EMBL" id="KFB71820.1"/>
    </source>
</evidence>
<keyword evidence="1" id="KW-0812">Transmembrane</keyword>
<comment type="caution">
    <text evidence="2">The sequence shown here is derived from an EMBL/GenBank/DDBJ whole genome shotgun (WGS) entry which is preliminary data.</text>
</comment>
<evidence type="ECO:0000313" key="3">
    <source>
        <dbReference type="Proteomes" id="UP000020077"/>
    </source>
</evidence>
<reference evidence="2 3" key="1">
    <citation type="submission" date="2014-02" db="EMBL/GenBank/DDBJ databases">
        <title>Expanding our view of genomic diversity in Candidatus Accumulibacter clades.</title>
        <authorList>
            <person name="Skennerton C.T."/>
            <person name="Barr J.J."/>
            <person name="Slater F.R."/>
            <person name="Bond P.L."/>
            <person name="Tyson G.W."/>
        </authorList>
    </citation>
    <scope>NUCLEOTIDE SEQUENCE [LARGE SCALE GENOMIC DNA]</scope>
    <source>
        <strain evidence="3">BA-91</strain>
    </source>
</reference>
<keyword evidence="1" id="KW-0472">Membrane</keyword>
<organism evidence="2 3">
    <name type="scientific">Candidatus Accumulibacter phosphatis</name>
    <dbReference type="NCBI Taxonomy" id="327160"/>
    <lineage>
        <taxon>Bacteria</taxon>
        <taxon>Pseudomonadati</taxon>
        <taxon>Pseudomonadota</taxon>
        <taxon>Betaproteobacteria</taxon>
        <taxon>Candidatus Accumulibacter</taxon>
    </lineage>
</organism>
<accession>A0A080LVS9</accession>
<dbReference type="EMBL" id="JDVG02000486">
    <property type="protein sequence ID" value="KFB71820.1"/>
    <property type="molecule type" value="Genomic_DNA"/>
</dbReference>
<sequence>MCRRDVARGRVIVGSENRRSATATSSSDQQRHRVFPPVIDDRLSGFDHDLHSQGILRKAESGFEILENPGAGGNLRRGDHLGERDDEILWQFATGFLGQAGQENVQGTNRANLALVRKRFNANTDKWREQILAHASGDFIGRRDGMAVFLIVGTIAVTILEIDAVVLDRLGLQLFQHPVEDRVSQPGRRFDPAHLLGIAFQCTRQAFLVDGVRRQCFRPRQTQNAAKHQVVGRIGVESLERHFTQFGSKTGLEQIGTSVNRVHRLPLKGVRRVIGLESCIGIVQLAAVGIHFVVGQRELHVLPPKYVNRCSKHTFIIAYANFETSQQHGWVPSTVQADPGVKTTDDGFNGVADSPTDHLAVVDERYKGRAGMGRADAGVIRTPDLLGLDQEDARGQARRGIVFREGAGGIWPWCSSGQGNWPQQTGNPPAIDRLAHPPARATEEVPGIIPGEQSMVQQIACIGQRMPELRMHRGTHQPRPDALLHDSHRLPLVNPLPPNHHTAP</sequence>
<dbReference type="AlphaFoldDB" id="A0A080LVS9"/>
<protein>
    <submittedName>
        <fullName evidence="2">Uncharacterized protein</fullName>
    </submittedName>
</protein>
<dbReference type="Proteomes" id="UP000020077">
    <property type="component" value="Unassembled WGS sequence"/>
</dbReference>
<keyword evidence="1" id="KW-1133">Transmembrane helix</keyword>
<name>A0A080LVS9_9PROT</name>